<dbReference type="EMBL" id="JACHJV010000002">
    <property type="protein sequence ID" value="MBB4928103.1"/>
    <property type="molecule type" value="Genomic_DNA"/>
</dbReference>
<dbReference type="EMBL" id="JACHJV010000003">
    <property type="protein sequence ID" value="MBB4928320.1"/>
    <property type="molecule type" value="Genomic_DNA"/>
</dbReference>
<accession>A0A7W7W051</accession>
<keyword evidence="4" id="KW-1185">Reference proteome</keyword>
<feature type="compositionally biased region" description="Low complexity" evidence="1">
    <location>
        <begin position="73"/>
        <end position="85"/>
    </location>
</feature>
<dbReference type="Pfam" id="PF13374">
    <property type="entry name" value="TPR_10"/>
    <property type="match status" value="1"/>
</dbReference>
<evidence type="ECO:0000313" key="3">
    <source>
        <dbReference type="EMBL" id="MBB4928320.1"/>
    </source>
</evidence>
<dbReference type="AlphaFoldDB" id="A0A7W7W051"/>
<reference evidence="3 4" key="1">
    <citation type="submission" date="2020-08" db="EMBL/GenBank/DDBJ databases">
        <title>Sequencing the genomes of 1000 actinobacteria strains.</title>
        <authorList>
            <person name="Klenk H.-P."/>
        </authorList>
    </citation>
    <scope>NUCLEOTIDE SEQUENCE [LARGE SCALE GENOMIC DNA]</scope>
    <source>
        <strain evidence="3 4">DSM 41654</strain>
    </source>
</reference>
<dbReference type="SUPFAM" id="SSF48452">
    <property type="entry name" value="TPR-like"/>
    <property type="match status" value="1"/>
</dbReference>
<dbReference type="RefSeq" id="WP_184945027.1">
    <property type="nucleotide sequence ID" value="NZ_JACHJV010000002.1"/>
</dbReference>
<organism evidence="3 4">
    <name type="scientific">Kitasatospora kifunensis</name>
    <name type="common">Streptomyces kifunensis</name>
    <dbReference type="NCBI Taxonomy" id="58351"/>
    <lineage>
        <taxon>Bacteria</taxon>
        <taxon>Bacillati</taxon>
        <taxon>Actinomycetota</taxon>
        <taxon>Actinomycetes</taxon>
        <taxon>Kitasatosporales</taxon>
        <taxon>Streptomycetaceae</taxon>
        <taxon>Kitasatospora</taxon>
    </lineage>
</organism>
<comment type="caution">
    <text evidence="3">The sequence shown here is derived from an EMBL/GenBank/DDBJ whole genome shotgun (WGS) entry which is preliminary data.</text>
</comment>
<sequence>MLACCAGVPLALRIAAARLAGRTGWTLAALADRLDDERHRLDELTLGDLAVRTAFHTSYRNLPGTSPAPAPAPAGTGPRTGEAGAPGQACAARAFRLLGLFPSTRITAHATAALLDLPLRPTERLLDTLVEAHLVEPDGPHHYRLHDLLRAHAAELAHHEDTAAQRRAACTRLAGWYLHACHQAQAAMNIFHPDVDVSGFVRSEPTLVFVSHDGALAWLDAEQPNLPAVTRLATDLDLGPLIWLLRRCVLNYQLLRALWHDLIGMSELAAAAARAHGATEVLPGLLSTLSLPHARLGRFDHAVELCQEAFEIAGRLGQTRDAAYSATVLADALANSGRFAEAEPWYQRGIELYRSSEVPHELGKALNNMAWAYLEVSRPREAVALAAEAIDLARATGDRQGVAAALDTLGMAYRALGRLDDALAALGESVQDYTDTDSYYLGADALDHYADTLAGAHRHEDAHKAWAQAATWFDTTDAPRAATIRAKARQTADHETVTVQANTPDSE</sequence>
<proteinExistence type="predicted"/>
<dbReference type="SMART" id="SM00028">
    <property type="entry name" value="TPR"/>
    <property type="match status" value="4"/>
</dbReference>
<dbReference type="InterPro" id="IPR011990">
    <property type="entry name" value="TPR-like_helical_dom_sf"/>
</dbReference>
<protein>
    <submittedName>
        <fullName evidence="3">Tetratricopeptide (TPR) repeat protein</fullName>
    </submittedName>
</protein>
<evidence type="ECO:0000313" key="2">
    <source>
        <dbReference type="EMBL" id="MBB4928103.1"/>
    </source>
</evidence>
<feature type="region of interest" description="Disordered" evidence="1">
    <location>
        <begin position="60"/>
        <end position="85"/>
    </location>
</feature>
<evidence type="ECO:0000256" key="1">
    <source>
        <dbReference type="SAM" id="MobiDB-lite"/>
    </source>
</evidence>
<dbReference type="Proteomes" id="UP000540506">
    <property type="component" value="Unassembled WGS sequence"/>
</dbReference>
<name>A0A7W7W051_KITKI</name>
<evidence type="ECO:0000313" key="4">
    <source>
        <dbReference type="Proteomes" id="UP000540506"/>
    </source>
</evidence>
<dbReference type="Gene3D" id="1.25.40.10">
    <property type="entry name" value="Tetratricopeptide repeat domain"/>
    <property type="match status" value="1"/>
</dbReference>
<dbReference type="Pfam" id="PF13424">
    <property type="entry name" value="TPR_12"/>
    <property type="match status" value="1"/>
</dbReference>
<dbReference type="InterPro" id="IPR019734">
    <property type="entry name" value="TPR_rpt"/>
</dbReference>
<gene>
    <name evidence="2" type="ORF">FHR34_007198</name>
    <name evidence="3" type="ORF">FHR34_007417</name>
</gene>